<feature type="domain" description="BTB" evidence="5">
    <location>
        <begin position="29"/>
        <end position="97"/>
    </location>
</feature>
<name>A0A9N7NBR4_STRHE</name>
<comment type="caution">
    <text evidence="7">The sequence shown here is derived from an EMBL/GenBank/DDBJ whole genome shotgun (WGS) entry which is preliminary data.</text>
</comment>
<dbReference type="InterPro" id="IPR011333">
    <property type="entry name" value="SKP1/BTB/POZ_sf"/>
</dbReference>
<keyword evidence="8" id="KW-1185">Reference proteome</keyword>
<sequence>MKFMKLGSKPDSFHRDGNNVRCVATDLATDIVVNVANVKFHLHKFPLLAKCERLKELLSSADEQNRKEVDFHDIPGGSAAFETCAKFCYDITISLNAHNIIPARCAAYYLQMHENMEKGNLVYKIDVFFSSTVLKTWKDSITALKTSQNLVPLSEELNLVNRCIDSIADLASLDVSRVDWSYTYNQKKLFEENVVGPGPNQTRTVPDDWWAEDLSGLGTDFYERVIIAIKNKGSVANNVIGEALKAYAYRKLPSSSKGGIVIKKNDVERFQAVLETIVRLLPEERGSVLCGFLLKLLKAAASLNLGGDIKAELVKRIGWQLEEACVKDLLITGEKTKYDVGMVQKMIEHFKSRGRENGSEDSEETRQPPEITLLSEASEVMVAKIVDGYLAEIAKDPNLPLSVFVSTADMLSGFSRASHDALYRAIDTYLKNHPETTKGERKRICGLMDCRRLSSAACTHAVQNDRLPLRVAVQILFFEQMRSATRSGASTPDHSKLVNDDLRSKDGGEELREARNGAAAQGNERGNMIGGCKDKATCGKTRKMFMKVWSTKERDDENSGSSTLDG</sequence>
<evidence type="ECO:0000313" key="8">
    <source>
        <dbReference type="Proteomes" id="UP001153555"/>
    </source>
</evidence>
<evidence type="ECO:0000256" key="1">
    <source>
        <dbReference type="ARBA" id="ARBA00004906"/>
    </source>
</evidence>
<accession>A0A9N7NBR4</accession>
<evidence type="ECO:0000313" key="7">
    <source>
        <dbReference type="EMBL" id="CAA0830964.1"/>
    </source>
</evidence>
<reference evidence="7" key="1">
    <citation type="submission" date="2019-12" db="EMBL/GenBank/DDBJ databases">
        <authorList>
            <person name="Scholes J."/>
        </authorList>
    </citation>
    <scope>NUCLEOTIDE SEQUENCE</scope>
</reference>
<feature type="region of interest" description="Disordered" evidence="4">
    <location>
        <begin position="351"/>
        <end position="370"/>
    </location>
</feature>
<dbReference type="EMBL" id="CACSLK010027831">
    <property type="protein sequence ID" value="CAA0830964.1"/>
    <property type="molecule type" value="Genomic_DNA"/>
</dbReference>
<evidence type="ECO:0000256" key="2">
    <source>
        <dbReference type="ARBA" id="ARBA00022786"/>
    </source>
</evidence>
<protein>
    <submittedName>
        <fullName evidence="7">BTB/POZ domain-containing protein NPY2</fullName>
    </submittedName>
</protein>
<dbReference type="AlphaFoldDB" id="A0A9N7NBR4"/>
<feature type="domain" description="NPH3" evidence="6">
    <location>
        <begin position="208"/>
        <end position="482"/>
    </location>
</feature>
<feature type="region of interest" description="Disordered" evidence="4">
    <location>
        <begin position="486"/>
        <end position="526"/>
    </location>
</feature>
<dbReference type="InterPro" id="IPR000210">
    <property type="entry name" value="BTB/POZ_dom"/>
</dbReference>
<dbReference type="PROSITE" id="PS51649">
    <property type="entry name" value="NPH3"/>
    <property type="match status" value="1"/>
</dbReference>
<feature type="compositionally biased region" description="Basic and acidic residues" evidence="4">
    <location>
        <begin position="493"/>
        <end position="515"/>
    </location>
</feature>
<comment type="similarity">
    <text evidence="3">Belongs to the NPH3 family.</text>
</comment>
<dbReference type="InterPro" id="IPR027356">
    <property type="entry name" value="NPH3_dom"/>
</dbReference>
<comment type="pathway">
    <text evidence="1">Protein modification; protein ubiquitination.</text>
</comment>
<evidence type="ECO:0000256" key="4">
    <source>
        <dbReference type="SAM" id="MobiDB-lite"/>
    </source>
</evidence>
<dbReference type="Pfam" id="PF00651">
    <property type="entry name" value="BTB"/>
    <property type="match status" value="1"/>
</dbReference>
<keyword evidence="2" id="KW-0833">Ubl conjugation pathway</keyword>
<dbReference type="InterPro" id="IPR043454">
    <property type="entry name" value="NPH3/RPT2-like"/>
</dbReference>
<organism evidence="7 8">
    <name type="scientific">Striga hermonthica</name>
    <name type="common">Purple witchweed</name>
    <name type="synonym">Buchnera hermonthica</name>
    <dbReference type="NCBI Taxonomy" id="68872"/>
    <lineage>
        <taxon>Eukaryota</taxon>
        <taxon>Viridiplantae</taxon>
        <taxon>Streptophyta</taxon>
        <taxon>Embryophyta</taxon>
        <taxon>Tracheophyta</taxon>
        <taxon>Spermatophyta</taxon>
        <taxon>Magnoliopsida</taxon>
        <taxon>eudicotyledons</taxon>
        <taxon>Gunneridae</taxon>
        <taxon>Pentapetalae</taxon>
        <taxon>asterids</taxon>
        <taxon>lamiids</taxon>
        <taxon>Lamiales</taxon>
        <taxon>Orobanchaceae</taxon>
        <taxon>Buchnereae</taxon>
        <taxon>Striga</taxon>
    </lineage>
</organism>
<proteinExistence type="inferred from homology"/>
<gene>
    <name evidence="7" type="ORF">SHERM_26347</name>
</gene>
<evidence type="ECO:0000256" key="3">
    <source>
        <dbReference type="PROSITE-ProRule" id="PRU00982"/>
    </source>
</evidence>
<dbReference type="PROSITE" id="PS50097">
    <property type="entry name" value="BTB"/>
    <property type="match status" value="1"/>
</dbReference>
<dbReference type="Gene3D" id="3.30.710.10">
    <property type="entry name" value="Potassium Channel Kv1.1, Chain A"/>
    <property type="match status" value="1"/>
</dbReference>
<evidence type="ECO:0000259" key="5">
    <source>
        <dbReference type="PROSITE" id="PS50097"/>
    </source>
</evidence>
<dbReference type="Pfam" id="PF03000">
    <property type="entry name" value="NPH3"/>
    <property type="match status" value="1"/>
</dbReference>
<dbReference type="OrthoDB" id="624345at2759"/>
<dbReference type="SUPFAM" id="SSF54695">
    <property type="entry name" value="POZ domain"/>
    <property type="match status" value="1"/>
</dbReference>
<dbReference type="Proteomes" id="UP001153555">
    <property type="component" value="Unassembled WGS sequence"/>
</dbReference>
<dbReference type="PANTHER" id="PTHR32370">
    <property type="entry name" value="OS12G0117600 PROTEIN"/>
    <property type="match status" value="1"/>
</dbReference>
<evidence type="ECO:0000259" key="6">
    <source>
        <dbReference type="PROSITE" id="PS51649"/>
    </source>
</evidence>